<comment type="subcellular location">
    <subcellularLocation>
        <location evidence="1">Nucleus</location>
    </subcellularLocation>
</comment>
<evidence type="ECO:0000256" key="2">
    <source>
        <dbReference type="ARBA" id="ARBA00022553"/>
    </source>
</evidence>
<proteinExistence type="predicted"/>
<evidence type="ECO:0000256" key="5">
    <source>
        <dbReference type="ARBA" id="ARBA00023242"/>
    </source>
</evidence>
<dbReference type="InterPro" id="IPR016024">
    <property type="entry name" value="ARM-type_fold"/>
</dbReference>
<dbReference type="Proteomes" id="UP001202328">
    <property type="component" value="Unassembled WGS sequence"/>
</dbReference>
<dbReference type="AlphaFoldDB" id="A0AAD4X363"/>
<keyword evidence="5" id="KW-0539">Nucleus</keyword>
<sequence>MKSFSLSQRDCFRPIQETPDQLYSSFKEALSDYGAESDRLGKSEDALIGIIGKMELMKFVSPNDFQELVKLKVFELMVDLLANCGNNLASYIFLAFKRITDGDIRVMHDAQAADFVDLLVKYHAVEKFVSCFFRFSEDDDVVYEALQTIAHMIFLRPDVAKIVSKQTKLINWVLKVVKTKGCDYKKQYTVGLLTTILQYTSEENILELGKMGTVDVVVEALLPYTKSPVRKKGILDQEKIDRVQILFGCLPYSETSVKKEDMLDQDEEFDLVQSLFDCLFCLLSPVENKERFANAGGVHLMLQIVKQEKLHNFYYGSAIAALDIALEQCPSASDKFVNDALALDIAFPASIDAISSSITHEAVEIEGHLMSLITTLTDGTTGVEKDTLLDKFEENGYIAWLLDLFSRYSLRVYARMNQLRDKQLDQSELYEEKLEYGLSTLQSIAVILAYLLLSKRSTIRAKIGEFKEDVLRVLKEYRDNIGNAGGSVEIAAKTVIKYIVSLEKVISVY</sequence>
<dbReference type="EMBL" id="JAJJMB010017856">
    <property type="protein sequence ID" value="KAI3834147.1"/>
    <property type="molecule type" value="Genomic_DNA"/>
</dbReference>
<dbReference type="InterPro" id="IPR039678">
    <property type="entry name" value="CTNNBL1"/>
</dbReference>
<organism evidence="7 8">
    <name type="scientific">Papaver atlanticum</name>
    <dbReference type="NCBI Taxonomy" id="357466"/>
    <lineage>
        <taxon>Eukaryota</taxon>
        <taxon>Viridiplantae</taxon>
        <taxon>Streptophyta</taxon>
        <taxon>Embryophyta</taxon>
        <taxon>Tracheophyta</taxon>
        <taxon>Spermatophyta</taxon>
        <taxon>Magnoliopsida</taxon>
        <taxon>Ranunculales</taxon>
        <taxon>Papaveraceae</taxon>
        <taxon>Papaveroideae</taxon>
        <taxon>Papaver</taxon>
    </lineage>
</organism>
<keyword evidence="2" id="KW-0597">Phosphoprotein</keyword>
<feature type="domain" description="Beta-catenin-like protein 1 N-terminal" evidence="6">
    <location>
        <begin position="33"/>
        <end position="230"/>
    </location>
</feature>
<dbReference type="InterPro" id="IPR013180">
    <property type="entry name" value="CTNNBL1_N"/>
</dbReference>
<evidence type="ECO:0000256" key="1">
    <source>
        <dbReference type="ARBA" id="ARBA00004123"/>
    </source>
</evidence>
<dbReference type="Pfam" id="PF08216">
    <property type="entry name" value="CTNNBL"/>
    <property type="match status" value="2"/>
</dbReference>
<dbReference type="GO" id="GO:0005681">
    <property type="term" value="C:spliceosomal complex"/>
    <property type="evidence" value="ECO:0007669"/>
    <property type="project" value="TreeGrafter"/>
</dbReference>
<dbReference type="Gene3D" id="1.25.10.10">
    <property type="entry name" value="Leucine-rich Repeat Variant"/>
    <property type="match status" value="1"/>
</dbReference>
<evidence type="ECO:0000313" key="7">
    <source>
        <dbReference type="EMBL" id="KAI3834147.1"/>
    </source>
</evidence>
<evidence type="ECO:0000313" key="8">
    <source>
        <dbReference type="Proteomes" id="UP001202328"/>
    </source>
</evidence>
<keyword evidence="3" id="KW-0677">Repeat</keyword>
<evidence type="ECO:0000256" key="3">
    <source>
        <dbReference type="ARBA" id="ARBA00022737"/>
    </source>
</evidence>
<evidence type="ECO:0000259" key="6">
    <source>
        <dbReference type="Pfam" id="PF08216"/>
    </source>
</evidence>
<gene>
    <name evidence="7" type="ORF">MKW98_018197</name>
</gene>
<keyword evidence="4" id="KW-0175">Coiled coil</keyword>
<reference evidence="7" key="1">
    <citation type="submission" date="2022-04" db="EMBL/GenBank/DDBJ databases">
        <title>A functionally conserved STORR gene fusion in Papaver species that diverged 16.8 million years ago.</title>
        <authorList>
            <person name="Catania T."/>
        </authorList>
    </citation>
    <scope>NUCLEOTIDE SEQUENCE</scope>
    <source>
        <strain evidence="7">S-188037</strain>
    </source>
</reference>
<comment type="caution">
    <text evidence="7">The sequence shown here is derived from an EMBL/GenBank/DDBJ whole genome shotgun (WGS) entry which is preliminary data.</text>
</comment>
<dbReference type="PANTHER" id="PTHR14978">
    <property type="entry name" value="BETA-CATENIN-LIKE PROTEIN 1 NUCLEAR ASSOCIATED PROTEIN"/>
    <property type="match status" value="1"/>
</dbReference>
<dbReference type="InterPro" id="IPR011989">
    <property type="entry name" value="ARM-like"/>
</dbReference>
<accession>A0AAD4X363</accession>
<evidence type="ECO:0000256" key="4">
    <source>
        <dbReference type="ARBA" id="ARBA00023054"/>
    </source>
</evidence>
<protein>
    <recommendedName>
        <fullName evidence="6">Beta-catenin-like protein 1 N-terminal domain-containing protein</fullName>
    </recommendedName>
</protein>
<feature type="domain" description="Beta-catenin-like protein 1 N-terminal" evidence="6">
    <location>
        <begin position="258"/>
        <end position="466"/>
    </location>
</feature>
<dbReference type="PANTHER" id="PTHR14978:SF0">
    <property type="entry name" value="BETA-CATENIN-LIKE PROTEIN 1"/>
    <property type="match status" value="1"/>
</dbReference>
<name>A0AAD4X363_9MAGN</name>
<dbReference type="SUPFAM" id="SSF48371">
    <property type="entry name" value="ARM repeat"/>
    <property type="match status" value="1"/>
</dbReference>
<keyword evidence="8" id="KW-1185">Reference proteome</keyword>